<accession>A0A1I4RNI3</accession>
<keyword evidence="2" id="KW-0269">Exonuclease</keyword>
<gene>
    <name evidence="2" type="ORF">SAMN04488042_108153</name>
</gene>
<dbReference type="InterPro" id="IPR029052">
    <property type="entry name" value="Metallo-depent_PP-like"/>
</dbReference>
<dbReference type="Proteomes" id="UP000199144">
    <property type="component" value="Unassembled WGS sequence"/>
</dbReference>
<dbReference type="InterPro" id="IPR050535">
    <property type="entry name" value="DNA_Repair-Maintenance_Comp"/>
</dbReference>
<dbReference type="PIRSF" id="PIRSF033093">
    <property type="entry name" value="UCP_ML1119"/>
    <property type="match status" value="1"/>
</dbReference>
<dbReference type="AlphaFoldDB" id="A0A1I4RNI3"/>
<protein>
    <submittedName>
        <fullName evidence="2">DNA repair exonuclease SbcCD nuclease subunit</fullName>
    </submittedName>
</protein>
<evidence type="ECO:0000259" key="1">
    <source>
        <dbReference type="Pfam" id="PF00149"/>
    </source>
</evidence>
<dbReference type="InterPro" id="IPR014577">
    <property type="entry name" value="UCP033093_metalloPase"/>
</dbReference>
<dbReference type="GO" id="GO:0004527">
    <property type="term" value="F:exonuclease activity"/>
    <property type="evidence" value="ECO:0007669"/>
    <property type="project" value="UniProtKB-KW"/>
</dbReference>
<dbReference type="STRING" id="254406.SAMN04488042_108153"/>
<dbReference type="InterPro" id="IPR004843">
    <property type="entry name" value="Calcineurin-like_PHP"/>
</dbReference>
<dbReference type="SUPFAM" id="SSF56300">
    <property type="entry name" value="Metallo-dependent phosphatases"/>
    <property type="match status" value="1"/>
</dbReference>
<sequence>MTAFTFLHSSDLHLGKGFGRMPQDLRGRLIEARHEVLSTLAKVARAHGAGHVLLAGDTFDTTGPSEQVRRQAATAMRAADDLHWWILPGNHDSLGGEELWARFQDEAGDNVHVLSRAAPVAMAPGVHLLPSPWPHRFPGRDLTAWMVDCATPPEDLRIGLAHGGVVDFGDNFDSSATIPPDRDKTARLDYLALGDWHGPLSIGPRAQFSGSPERDRFRHAGRGSCHVVTLDAPGVLPRIEQVVTGRFHWGAPTLSLTPGQDVTSAFEALLPSDRGARRDQLLKPRLQGFLRLSERAALETAIAEACPDFALLEVEQGELATEYEAGDIDEIAPSGALREAVDALFAEATAEGGDTETAELAQAALNRLWSLVREV</sequence>
<dbReference type="OrthoDB" id="9773856at2"/>
<feature type="domain" description="Calcineurin-like phosphoesterase" evidence="1">
    <location>
        <begin position="5"/>
        <end position="195"/>
    </location>
</feature>
<evidence type="ECO:0000313" key="3">
    <source>
        <dbReference type="Proteomes" id="UP000199144"/>
    </source>
</evidence>
<proteinExistence type="predicted"/>
<evidence type="ECO:0000313" key="2">
    <source>
        <dbReference type="EMBL" id="SFM53797.1"/>
    </source>
</evidence>
<keyword evidence="2" id="KW-0540">Nuclease</keyword>
<reference evidence="2 3" key="1">
    <citation type="submission" date="2016-10" db="EMBL/GenBank/DDBJ databases">
        <authorList>
            <person name="de Groot N.N."/>
        </authorList>
    </citation>
    <scope>NUCLEOTIDE SEQUENCE [LARGE SCALE GENOMIC DNA]</scope>
    <source>
        <strain evidence="2 3">DSM 15283</strain>
    </source>
</reference>
<dbReference type="Pfam" id="PF00149">
    <property type="entry name" value="Metallophos"/>
    <property type="match status" value="1"/>
</dbReference>
<dbReference type="Gene3D" id="3.60.21.10">
    <property type="match status" value="1"/>
</dbReference>
<keyword evidence="2" id="KW-0378">Hydrolase</keyword>
<organism evidence="2 3">
    <name type="scientific">Shimia aestuarii</name>
    <dbReference type="NCBI Taxonomy" id="254406"/>
    <lineage>
        <taxon>Bacteria</taxon>
        <taxon>Pseudomonadati</taxon>
        <taxon>Pseudomonadota</taxon>
        <taxon>Alphaproteobacteria</taxon>
        <taxon>Rhodobacterales</taxon>
        <taxon>Roseobacteraceae</taxon>
    </lineage>
</organism>
<dbReference type="RefSeq" id="WP_093095502.1">
    <property type="nucleotide sequence ID" value="NZ_FOTQ01000008.1"/>
</dbReference>
<dbReference type="PANTHER" id="PTHR30337">
    <property type="entry name" value="COMPONENT OF ATP-DEPENDENT DSDNA EXONUCLEASE"/>
    <property type="match status" value="1"/>
</dbReference>
<name>A0A1I4RNI3_9RHOB</name>
<dbReference type="EMBL" id="FOTQ01000008">
    <property type="protein sequence ID" value="SFM53797.1"/>
    <property type="molecule type" value="Genomic_DNA"/>
</dbReference>
<keyword evidence="3" id="KW-1185">Reference proteome</keyword>
<dbReference type="PANTHER" id="PTHR30337:SF0">
    <property type="entry name" value="NUCLEASE SBCCD SUBUNIT D"/>
    <property type="match status" value="1"/>
</dbReference>